<dbReference type="RefSeq" id="WP_395514138.1">
    <property type="nucleotide sequence ID" value="NZ_JBBDHD010000278.1"/>
</dbReference>
<accession>A0ABW7PQA8</accession>
<protein>
    <submittedName>
        <fullName evidence="1">Uncharacterized protein</fullName>
    </submittedName>
</protein>
<evidence type="ECO:0000313" key="2">
    <source>
        <dbReference type="Proteomes" id="UP001610631"/>
    </source>
</evidence>
<sequence>NQGGVLSGPQGKAPDRDICADAVVAYLTKGTPIEETVRGCTDIRKFLSIRNVTKGAIDLPEGLAINDGIYLGKAIRWYISGRPGYIGVTGTGDKVAGSQGATPIMNLPKAMPLDVDYGHCIEHAKKLLALTGAR</sequence>
<dbReference type="Proteomes" id="UP001610631">
    <property type="component" value="Unassembled WGS sequence"/>
</dbReference>
<proteinExistence type="predicted"/>
<evidence type="ECO:0000313" key="1">
    <source>
        <dbReference type="EMBL" id="MFH7600595.1"/>
    </source>
</evidence>
<keyword evidence="2" id="KW-1185">Reference proteome</keyword>
<feature type="non-terminal residue" evidence="1">
    <location>
        <position position="1"/>
    </location>
</feature>
<comment type="caution">
    <text evidence="1">The sequence shown here is derived from an EMBL/GenBank/DDBJ whole genome shotgun (WGS) entry which is preliminary data.</text>
</comment>
<name>A0ABW7PQA8_9ACTN</name>
<gene>
    <name evidence="1" type="ORF">WDV06_36690</name>
</gene>
<reference evidence="1 2" key="1">
    <citation type="submission" date="2024-03" db="EMBL/GenBank/DDBJ databases">
        <title>Whole genome sequencing of Streptomyces racemochromogenes, to identify antimicrobial biosynthetic gene clusters.</title>
        <authorList>
            <person name="Suryawanshi P."/>
            <person name="Krishnaraj P.U."/>
            <person name="Arun Y.P."/>
            <person name="Suryawanshi M.P."/>
            <person name="Rakshit O."/>
        </authorList>
    </citation>
    <scope>NUCLEOTIDE SEQUENCE [LARGE SCALE GENOMIC DNA]</scope>
    <source>
        <strain evidence="1 2">AUDT626</strain>
    </source>
</reference>
<dbReference type="EMBL" id="JBBDHD010000278">
    <property type="protein sequence ID" value="MFH7600595.1"/>
    <property type="molecule type" value="Genomic_DNA"/>
</dbReference>
<organism evidence="1 2">
    <name type="scientific">Streptomyces racemochromogenes</name>
    <dbReference type="NCBI Taxonomy" id="67353"/>
    <lineage>
        <taxon>Bacteria</taxon>
        <taxon>Bacillati</taxon>
        <taxon>Actinomycetota</taxon>
        <taxon>Actinomycetes</taxon>
        <taxon>Kitasatosporales</taxon>
        <taxon>Streptomycetaceae</taxon>
        <taxon>Streptomyces</taxon>
    </lineage>
</organism>